<name>A0A4P6ZIY7_9LACO</name>
<sequence>MFSNILSLVALIISTSVAIMNSNNSRVFSLDNTLYKYYYEKLDNINADIDKWAARIDQVDMLVIMYASINNKHLISLIKKQTSAVLNDFPIETYHSDINKISDVLPLISYANNEVPLKYVKFISNDLSTFNDIESLDKATSKYSKACKSSFLGFLKDMKNELNKEAKKEKQKRSPVTDNKTSYDSLFNAICDLLQIALIQKPELAKGLSLTDDYEKNYKIMESFHMSLETVVKMLTLSYRGITDIQTCELKYDNRNIFIRLVSKINHWIHSNNE</sequence>
<gene>
    <name evidence="2" type="ORF">ELX58_00395</name>
</gene>
<reference evidence="3" key="1">
    <citation type="submission" date="2018-12" db="EMBL/GenBank/DDBJ databases">
        <title>A new species of lactobacillus.</title>
        <authorList>
            <person name="Jian Y."/>
            <person name="Xin L."/>
            <person name="Hong Z.J."/>
            <person name="Ming L.Z."/>
            <person name="Hong X.Z."/>
        </authorList>
    </citation>
    <scope>NUCLEOTIDE SEQUENCE [LARGE SCALE GENOMIC DNA]</scope>
    <source>
        <strain evidence="3">HSLZ-75</strain>
    </source>
</reference>
<dbReference type="EMBL" id="CP034726">
    <property type="protein sequence ID" value="QBP17671.1"/>
    <property type="molecule type" value="Genomic_DNA"/>
</dbReference>
<keyword evidence="3" id="KW-1185">Reference proteome</keyword>
<protein>
    <submittedName>
        <fullName evidence="2">Uncharacterized protein</fullName>
    </submittedName>
</protein>
<dbReference type="KEGG" id="lji:ELX58_00395"/>
<keyword evidence="1" id="KW-0732">Signal</keyword>
<evidence type="ECO:0000256" key="1">
    <source>
        <dbReference type="SAM" id="SignalP"/>
    </source>
</evidence>
<feature type="chain" id="PRO_5020430217" evidence="1">
    <location>
        <begin position="19"/>
        <end position="274"/>
    </location>
</feature>
<dbReference type="RefSeq" id="WP_133441217.1">
    <property type="nucleotide sequence ID" value="NZ_CP034726.1"/>
</dbReference>
<dbReference type="Proteomes" id="UP000294321">
    <property type="component" value="Chromosome"/>
</dbReference>
<evidence type="ECO:0000313" key="2">
    <source>
        <dbReference type="EMBL" id="QBP17671.1"/>
    </source>
</evidence>
<feature type="signal peptide" evidence="1">
    <location>
        <begin position="1"/>
        <end position="18"/>
    </location>
</feature>
<proteinExistence type="predicted"/>
<dbReference type="AlphaFoldDB" id="A0A4P6ZIY7"/>
<organism evidence="2 3">
    <name type="scientific">Acetilactobacillus jinshanensis</name>
    <dbReference type="NCBI Taxonomy" id="1720083"/>
    <lineage>
        <taxon>Bacteria</taxon>
        <taxon>Bacillati</taxon>
        <taxon>Bacillota</taxon>
        <taxon>Bacilli</taxon>
        <taxon>Lactobacillales</taxon>
        <taxon>Lactobacillaceae</taxon>
        <taxon>Acetilactobacillus</taxon>
    </lineage>
</organism>
<evidence type="ECO:0000313" key="3">
    <source>
        <dbReference type="Proteomes" id="UP000294321"/>
    </source>
</evidence>
<accession>A0A4P6ZIY7</accession>